<accession>A0A0E9PG05</accession>
<sequence length="23" mass="2848">MRMRRTIPVPERYQNILILSVYV</sequence>
<protein>
    <submittedName>
        <fullName evidence="1">Uncharacterized protein</fullName>
    </submittedName>
</protein>
<organism evidence="1">
    <name type="scientific">Anguilla anguilla</name>
    <name type="common">European freshwater eel</name>
    <name type="synonym">Muraena anguilla</name>
    <dbReference type="NCBI Taxonomy" id="7936"/>
    <lineage>
        <taxon>Eukaryota</taxon>
        <taxon>Metazoa</taxon>
        <taxon>Chordata</taxon>
        <taxon>Craniata</taxon>
        <taxon>Vertebrata</taxon>
        <taxon>Euteleostomi</taxon>
        <taxon>Actinopterygii</taxon>
        <taxon>Neopterygii</taxon>
        <taxon>Teleostei</taxon>
        <taxon>Anguilliformes</taxon>
        <taxon>Anguillidae</taxon>
        <taxon>Anguilla</taxon>
    </lineage>
</organism>
<evidence type="ECO:0000313" key="1">
    <source>
        <dbReference type="EMBL" id="JAH03551.1"/>
    </source>
</evidence>
<name>A0A0E9PG05_ANGAN</name>
<proteinExistence type="predicted"/>
<reference evidence="1" key="2">
    <citation type="journal article" date="2015" name="Fish Shellfish Immunol.">
        <title>Early steps in the European eel (Anguilla anguilla)-Vibrio vulnificus interaction in the gills: Role of the RtxA13 toxin.</title>
        <authorList>
            <person name="Callol A."/>
            <person name="Pajuelo D."/>
            <person name="Ebbesson L."/>
            <person name="Teles M."/>
            <person name="MacKenzie S."/>
            <person name="Amaro C."/>
        </authorList>
    </citation>
    <scope>NUCLEOTIDE SEQUENCE</scope>
</reference>
<dbReference type="AlphaFoldDB" id="A0A0E9PG05"/>
<reference evidence="1" key="1">
    <citation type="submission" date="2014-11" db="EMBL/GenBank/DDBJ databases">
        <authorList>
            <person name="Amaro Gonzalez C."/>
        </authorList>
    </citation>
    <scope>NUCLEOTIDE SEQUENCE</scope>
</reference>
<dbReference type="EMBL" id="GBXM01105026">
    <property type="protein sequence ID" value="JAH03551.1"/>
    <property type="molecule type" value="Transcribed_RNA"/>
</dbReference>